<feature type="non-terminal residue" evidence="2">
    <location>
        <position position="46"/>
    </location>
</feature>
<evidence type="ECO:0000313" key="2">
    <source>
        <dbReference type="EMBL" id="RMW89107.1"/>
    </source>
</evidence>
<feature type="transmembrane region" description="Helical" evidence="1">
    <location>
        <begin position="5"/>
        <end position="25"/>
    </location>
</feature>
<evidence type="ECO:0000256" key="1">
    <source>
        <dbReference type="SAM" id="Phobius"/>
    </source>
</evidence>
<gene>
    <name evidence="2" type="ORF">DOL88_03430</name>
</gene>
<comment type="caution">
    <text evidence="2">The sequence shown here is derived from an EMBL/GenBank/DDBJ whole genome shotgun (WGS) entry which is preliminary data.</text>
</comment>
<sequence length="46" mass="4813">MVARIFKIIVIIMTVLIVLAIWAGMSLFEGVDLGGAGHSTSPGVID</sequence>
<proteinExistence type="predicted"/>
<name>A0ABX9VXM7_AGGAP</name>
<keyword evidence="3" id="KW-1185">Reference proteome</keyword>
<organism evidence="2 3">
    <name type="scientific">Aggregatibacter aphrophilus</name>
    <name type="common">Haemophilus aphrophilus</name>
    <dbReference type="NCBI Taxonomy" id="732"/>
    <lineage>
        <taxon>Bacteria</taxon>
        <taxon>Pseudomonadati</taxon>
        <taxon>Pseudomonadota</taxon>
        <taxon>Gammaproteobacteria</taxon>
        <taxon>Pasteurellales</taxon>
        <taxon>Pasteurellaceae</taxon>
        <taxon>Aggregatibacter</taxon>
    </lineage>
</organism>
<evidence type="ECO:0000313" key="3">
    <source>
        <dbReference type="Proteomes" id="UP000274211"/>
    </source>
</evidence>
<keyword evidence="1" id="KW-1133">Transmembrane helix</keyword>
<keyword evidence="1" id="KW-0472">Membrane</keyword>
<dbReference type="Proteomes" id="UP000274211">
    <property type="component" value="Unassembled WGS sequence"/>
</dbReference>
<reference evidence="2 3" key="1">
    <citation type="journal article" date="2019" name="J. Oral Microbiol.">
        <title>Role of OmpA1 and OmpA2 in Aggregatibacter actinomycetemcomitans and Aggregatibacter aphrophilus serum resistance.</title>
        <authorList>
            <person name="Lindholm M."/>
            <person name="Min Aung K."/>
            <person name="Nyunt Wai S."/>
            <person name="Oscarsson J."/>
        </authorList>
    </citation>
    <scope>NUCLEOTIDE SEQUENCE [LARGE SCALE GENOMIC DNA]</scope>
    <source>
        <strain evidence="2 3">HK83</strain>
    </source>
</reference>
<protein>
    <submittedName>
        <fullName evidence="2">Sel1 repeat family protein</fullName>
    </submittedName>
</protein>
<keyword evidence="1" id="KW-0812">Transmembrane</keyword>
<dbReference type="EMBL" id="QMGS01000039">
    <property type="protein sequence ID" value="RMW89107.1"/>
    <property type="molecule type" value="Genomic_DNA"/>
</dbReference>
<accession>A0ABX9VXM7</accession>